<dbReference type="Pfam" id="PF17853">
    <property type="entry name" value="GGDEF_2"/>
    <property type="match status" value="1"/>
</dbReference>
<dbReference type="InterPro" id="IPR051448">
    <property type="entry name" value="CdaR-like_regulators"/>
</dbReference>
<organism evidence="5 6">
    <name type="scientific">Actinokineospora xionganensis</name>
    <dbReference type="NCBI Taxonomy" id="2684470"/>
    <lineage>
        <taxon>Bacteria</taxon>
        <taxon>Bacillati</taxon>
        <taxon>Actinomycetota</taxon>
        <taxon>Actinomycetes</taxon>
        <taxon>Pseudonocardiales</taxon>
        <taxon>Pseudonocardiaceae</taxon>
        <taxon>Actinokineospora</taxon>
    </lineage>
</organism>
<accession>A0ABR7L4K9</accession>
<evidence type="ECO:0000259" key="2">
    <source>
        <dbReference type="Pfam" id="PF13556"/>
    </source>
</evidence>
<dbReference type="Gene3D" id="1.10.10.2840">
    <property type="entry name" value="PucR C-terminal helix-turn-helix domain"/>
    <property type="match status" value="1"/>
</dbReference>
<keyword evidence="6" id="KW-1185">Reference proteome</keyword>
<dbReference type="Pfam" id="PF14361">
    <property type="entry name" value="RsbRD_N"/>
    <property type="match status" value="1"/>
</dbReference>
<evidence type="ECO:0000313" key="5">
    <source>
        <dbReference type="EMBL" id="MBC6447277.1"/>
    </source>
</evidence>
<dbReference type="Proteomes" id="UP000734823">
    <property type="component" value="Unassembled WGS sequence"/>
</dbReference>
<feature type="domain" description="CdaR GGDEF-like" evidence="4">
    <location>
        <begin position="154"/>
        <end position="260"/>
    </location>
</feature>
<feature type="domain" description="PucR C-terminal helix-turn-helix" evidence="2">
    <location>
        <begin position="310"/>
        <end position="366"/>
    </location>
</feature>
<dbReference type="InterPro" id="IPR025736">
    <property type="entry name" value="PucR_C-HTH_dom"/>
</dbReference>
<gene>
    <name evidence="5" type="ORF">GPZ80_08835</name>
</gene>
<dbReference type="Pfam" id="PF13556">
    <property type="entry name" value="HTH_30"/>
    <property type="match status" value="1"/>
</dbReference>
<name>A0ABR7L4K9_9PSEU</name>
<sequence>MARLPELASELAALLSEKEEFYRRVNVSAPDELRKVCEVNLRNAFTAFIEGKDASVEAVRKTGLAQARQGIPLSAVLRAFRIAGTFTYETLMERAIPPGVLTPEQLLPVSTTVWRIIDSYSAVIAAAYSEFEAHSARYDEKARLALIDGLLDGRLTKQAEFDDAAKALNLPQAGTFVVVFSDRTPGAERSAALVDPRRWRMVWRSLPEAEIGVVAVERATDLRALREALDSSGHGIGMSPPVSGLRRIPAALRRARIARRCLAAGETGVVGFGDQPLTTLVAGSRELARELAREVLSGVLELPKAEQDVLLKTLHAWYAEGGSAKSTAARLFVHPNTVRYRIRRIQELTKRDLADPRSIAELYAAVETARLDPTLGAAADA</sequence>
<feature type="domain" description="RsbT co-antagonist protein RsbRD N-terminal" evidence="3">
    <location>
        <begin position="5"/>
        <end position="143"/>
    </location>
</feature>
<proteinExistence type="inferred from homology"/>
<reference evidence="5 6" key="1">
    <citation type="submission" date="2020-06" db="EMBL/GenBank/DDBJ databases">
        <title>Actinokineospora xiongansis sp. nov., isolated from soil of Baiyangdian.</title>
        <authorList>
            <person name="Zhang X."/>
        </authorList>
    </citation>
    <scope>NUCLEOTIDE SEQUENCE [LARGE SCALE GENOMIC DNA]</scope>
    <source>
        <strain evidence="5 6">HBU206404</strain>
    </source>
</reference>
<dbReference type="InterPro" id="IPR041522">
    <property type="entry name" value="CdaR_GGDEF"/>
</dbReference>
<protein>
    <submittedName>
        <fullName evidence="5">Helix-turn-helix domain-containing protein</fullName>
    </submittedName>
</protein>
<comment type="similarity">
    <text evidence="1">Belongs to the CdaR family.</text>
</comment>
<dbReference type="PANTHER" id="PTHR33744">
    <property type="entry name" value="CARBOHYDRATE DIACID REGULATOR"/>
    <property type="match status" value="1"/>
</dbReference>
<evidence type="ECO:0000259" key="3">
    <source>
        <dbReference type="Pfam" id="PF14361"/>
    </source>
</evidence>
<evidence type="ECO:0000259" key="4">
    <source>
        <dbReference type="Pfam" id="PF17853"/>
    </source>
</evidence>
<dbReference type="PANTHER" id="PTHR33744:SF1">
    <property type="entry name" value="DNA-BINDING TRANSCRIPTIONAL ACTIVATOR ADER"/>
    <property type="match status" value="1"/>
</dbReference>
<evidence type="ECO:0000313" key="6">
    <source>
        <dbReference type="Proteomes" id="UP000734823"/>
    </source>
</evidence>
<evidence type="ECO:0000256" key="1">
    <source>
        <dbReference type="ARBA" id="ARBA00006754"/>
    </source>
</evidence>
<dbReference type="InterPro" id="IPR025751">
    <property type="entry name" value="RsbRD_N_dom"/>
</dbReference>
<dbReference type="InterPro" id="IPR042070">
    <property type="entry name" value="PucR_C-HTH_sf"/>
</dbReference>
<comment type="caution">
    <text evidence="5">The sequence shown here is derived from an EMBL/GenBank/DDBJ whole genome shotgun (WGS) entry which is preliminary data.</text>
</comment>
<dbReference type="EMBL" id="JABVED010000003">
    <property type="protein sequence ID" value="MBC6447277.1"/>
    <property type="molecule type" value="Genomic_DNA"/>
</dbReference>